<dbReference type="InterPro" id="IPR000980">
    <property type="entry name" value="SH2"/>
</dbReference>
<name>A0A915ICR3_ROMCU</name>
<protein>
    <submittedName>
        <fullName evidence="4">SH2 domain-containing protein</fullName>
    </submittedName>
</protein>
<dbReference type="GO" id="GO:0005737">
    <property type="term" value="C:cytoplasm"/>
    <property type="evidence" value="ECO:0007669"/>
    <property type="project" value="TreeGrafter"/>
</dbReference>
<accession>A0A915ICR3</accession>
<dbReference type="PRINTS" id="PR00401">
    <property type="entry name" value="SH2DOMAIN"/>
</dbReference>
<organism evidence="3 4">
    <name type="scientific">Romanomermis culicivorax</name>
    <name type="common">Nematode worm</name>
    <dbReference type="NCBI Taxonomy" id="13658"/>
    <lineage>
        <taxon>Eukaryota</taxon>
        <taxon>Metazoa</taxon>
        <taxon>Ecdysozoa</taxon>
        <taxon>Nematoda</taxon>
        <taxon>Enoplea</taxon>
        <taxon>Dorylaimia</taxon>
        <taxon>Mermithida</taxon>
        <taxon>Mermithoidea</taxon>
        <taxon>Mermithidae</taxon>
        <taxon>Romanomermis</taxon>
    </lineage>
</organism>
<evidence type="ECO:0000313" key="4">
    <source>
        <dbReference type="WBParaSite" id="nRc.2.0.1.t11970-RA"/>
    </source>
</evidence>
<dbReference type="WBParaSite" id="nRc.2.0.1.t11970-RA">
    <property type="protein sequence ID" value="nRc.2.0.1.t11970-RA"/>
    <property type="gene ID" value="nRc.2.0.1.g11970"/>
</dbReference>
<reference evidence="4" key="1">
    <citation type="submission" date="2022-11" db="UniProtKB">
        <authorList>
            <consortium name="WormBaseParasite"/>
        </authorList>
    </citation>
    <scope>IDENTIFICATION</scope>
</reference>
<dbReference type="PROSITE" id="PS50001">
    <property type="entry name" value="SH2"/>
    <property type="match status" value="1"/>
</dbReference>
<sequence>MASWFHGIIGREEAERLLYNKPIGSYLVRVSERFFGYALSYKSFPNSIITTNSCSPSKLFKHFLIERIGNGYRFFGSDQILHDALWDLINYHQVAPITIGGNEILKESVGQSSFPPDYHEFLNGFGV</sequence>
<dbReference type="OMA" id="RSAVVEW"/>
<dbReference type="SMART" id="SM00252">
    <property type="entry name" value="SH2"/>
    <property type="match status" value="1"/>
</dbReference>
<evidence type="ECO:0000259" key="2">
    <source>
        <dbReference type="PROSITE" id="PS50001"/>
    </source>
</evidence>
<evidence type="ECO:0000256" key="1">
    <source>
        <dbReference type="PROSITE-ProRule" id="PRU00191"/>
    </source>
</evidence>
<dbReference type="Proteomes" id="UP000887565">
    <property type="component" value="Unplaced"/>
</dbReference>
<dbReference type="SUPFAM" id="SSF55550">
    <property type="entry name" value="SH2 domain"/>
    <property type="match status" value="1"/>
</dbReference>
<dbReference type="PANTHER" id="PTHR14388">
    <property type="entry name" value="T CELL-SPECIFIC ADAPTER PROTEIN TSAD"/>
    <property type="match status" value="1"/>
</dbReference>
<dbReference type="PANTHER" id="PTHR14388:SF17">
    <property type="entry name" value="SH2 DOMAIN-CONTAINING PROTEIN"/>
    <property type="match status" value="1"/>
</dbReference>
<dbReference type="InterPro" id="IPR036860">
    <property type="entry name" value="SH2_dom_sf"/>
</dbReference>
<feature type="domain" description="SH2" evidence="2">
    <location>
        <begin position="4"/>
        <end position="109"/>
    </location>
</feature>
<keyword evidence="1" id="KW-0727">SH2 domain</keyword>
<proteinExistence type="predicted"/>
<evidence type="ECO:0000313" key="3">
    <source>
        <dbReference type="Proteomes" id="UP000887565"/>
    </source>
</evidence>
<dbReference type="Pfam" id="PF00017">
    <property type="entry name" value="SH2"/>
    <property type="match status" value="1"/>
</dbReference>
<dbReference type="AlphaFoldDB" id="A0A915ICR3"/>
<dbReference type="Gene3D" id="3.30.505.10">
    <property type="entry name" value="SH2 domain"/>
    <property type="match status" value="1"/>
</dbReference>
<keyword evidence="3" id="KW-1185">Reference proteome</keyword>